<reference evidence="1" key="1">
    <citation type="submission" date="2020-06" db="EMBL/GenBank/DDBJ databases">
        <authorList>
            <person name="Li T."/>
            <person name="Hu X."/>
            <person name="Zhang T."/>
            <person name="Song X."/>
            <person name="Zhang H."/>
            <person name="Dai N."/>
            <person name="Sheng W."/>
            <person name="Hou X."/>
            <person name="Wei L."/>
        </authorList>
    </citation>
    <scope>NUCLEOTIDE SEQUENCE</scope>
    <source>
        <strain evidence="1">KEN1</strain>
        <tissue evidence="1">Leaf</tissue>
    </source>
</reference>
<dbReference type="AlphaFoldDB" id="A0AAW2TCD3"/>
<reference evidence="1" key="2">
    <citation type="journal article" date="2024" name="Plant">
        <title>Genomic evolution and insights into agronomic trait innovations of Sesamum species.</title>
        <authorList>
            <person name="Miao H."/>
            <person name="Wang L."/>
            <person name="Qu L."/>
            <person name="Liu H."/>
            <person name="Sun Y."/>
            <person name="Le M."/>
            <person name="Wang Q."/>
            <person name="Wei S."/>
            <person name="Zheng Y."/>
            <person name="Lin W."/>
            <person name="Duan Y."/>
            <person name="Cao H."/>
            <person name="Xiong S."/>
            <person name="Wang X."/>
            <person name="Wei L."/>
            <person name="Li C."/>
            <person name="Ma Q."/>
            <person name="Ju M."/>
            <person name="Zhao R."/>
            <person name="Li G."/>
            <person name="Mu C."/>
            <person name="Tian Q."/>
            <person name="Mei H."/>
            <person name="Zhang T."/>
            <person name="Gao T."/>
            <person name="Zhang H."/>
        </authorList>
    </citation>
    <scope>NUCLEOTIDE SEQUENCE</scope>
    <source>
        <strain evidence="1">KEN1</strain>
    </source>
</reference>
<accession>A0AAW2TCD3</accession>
<gene>
    <name evidence="1" type="ORF">Slati_4292400</name>
</gene>
<comment type="caution">
    <text evidence="1">The sequence shown here is derived from an EMBL/GenBank/DDBJ whole genome shotgun (WGS) entry which is preliminary data.</text>
</comment>
<dbReference type="InterPro" id="IPR032675">
    <property type="entry name" value="LRR_dom_sf"/>
</dbReference>
<organism evidence="1">
    <name type="scientific">Sesamum latifolium</name>
    <dbReference type="NCBI Taxonomy" id="2727402"/>
    <lineage>
        <taxon>Eukaryota</taxon>
        <taxon>Viridiplantae</taxon>
        <taxon>Streptophyta</taxon>
        <taxon>Embryophyta</taxon>
        <taxon>Tracheophyta</taxon>
        <taxon>Spermatophyta</taxon>
        <taxon>Magnoliopsida</taxon>
        <taxon>eudicotyledons</taxon>
        <taxon>Gunneridae</taxon>
        <taxon>Pentapetalae</taxon>
        <taxon>asterids</taxon>
        <taxon>lamiids</taxon>
        <taxon>Lamiales</taxon>
        <taxon>Pedaliaceae</taxon>
        <taxon>Sesamum</taxon>
    </lineage>
</organism>
<protein>
    <submittedName>
        <fullName evidence="1">Uncharacterized protein</fullName>
    </submittedName>
</protein>
<name>A0AAW2TCD3_9LAMI</name>
<sequence>MEIVGSLPNLEVLELKSFAFFGPELETTEGQFPRLKFLLVDSSHLEHLITEGSHFPRLESLCLFRCGTLSEIPADIG</sequence>
<dbReference type="EMBL" id="JACGWN010000015">
    <property type="protein sequence ID" value="KAL0402625.1"/>
    <property type="molecule type" value="Genomic_DNA"/>
</dbReference>
<dbReference type="PANTHER" id="PTHR15140">
    <property type="entry name" value="TUBULIN-SPECIFIC CHAPERONE E"/>
    <property type="match status" value="1"/>
</dbReference>
<evidence type="ECO:0000313" key="1">
    <source>
        <dbReference type="EMBL" id="KAL0402625.1"/>
    </source>
</evidence>
<dbReference type="Gene3D" id="3.80.10.10">
    <property type="entry name" value="Ribonuclease Inhibitor"/>
    <property type="match status" value="1"/>
</dbReference>
<dbReference type="PANTHER" id="PTHR15140:SF37">
    <property type="entry name" value="UBIQUITIN-LIKE DOMAIN-CONTAINING PROTEIN"/>
    <property type="match status" value="1"/>
</dbReference>
<proteinExistence type="predicted"/>
<dbReference type="SUPFAM" id="SSF52047">
    <property type="entry name" value="RNI-like"/>
    <property type="match status" value="1"/>
</dbReference>